<feature type="domain" description="SnoaL-like" evidence="1">
    <location>
        <begin position="16"/>
        <end position="125"/>
    </location>
</feature>
<dbReference type="SUPFAM" id="SSF54427">
    <property type="entry name" value="NTF2-like"/>
    <property type="match status" value="1"/>
</dbReference>
<accession>A0A5R8NC60</accession>
<dbReference type="Pfam" id="PF12680">
    <property type="entry name" value="SnoaL_2"/>
    <property type="match status" value="1"/>
</dbReference>
<organism evidence="2 3">
    <name type="scientific">Nocardia cyriacigeorgica</name>
    <dbReference type="NCBI Taxonomy" id="135487"/>
    <lineage>
        <taxon>Bacteria</taxon>
        <taxon>Bacillati</taxon>
        <taxon>Actinomycetota</taxon>
        <taxon>Actinomycetes</taxon>
        <taxon>Mycobacteriales</taxon>
        <taxon>Nocardiaceae</taxon>
        <taxon>Nocardia</taxon>
    </lineage>
</organism>
<dbReference type="InterPro" id="IPR037401">
    <property type="entry name" value="SnoaL-like"/>
</dbReference>
<dbReference type="Gene3D" id="3.10.450.50">
    <property type="match status" value="1"/>
</dbReference>
<evidence type="ECO:0000313" key="3">
    <source>
        <dbReference type="Proteomes" id="UP000306378"/>
    </source>
</evidence>
<protein>
    <submittedName>
        <fullName evidence="2">Ester cyclase</fullName>
    </submittedName>
</protein>
<dbReference type="Proteomes" id="UP000306378">
    <property type="component" value="Unassembled WGS sequence"/>
</dbReference>
<dbReference type="InterPro" id="IPR032710">
    <property type="entry name" value="NTF2-like_dom_sf"/>
</dbReference>
<comment type="caution">
    <text evidence="2">The sequence shown here is derived from an EMBL/GenBank/DDBJ whole genome shotgun (WGS) entry which is preliminary data.</text>
</comment>
<dbReference type="EMBL" id="VBUT01000013">
    <property type="protein sequence ID" value="TLF73281.1"/>
    <property type="molecule type" value="Genomic_DNA"/>
</dbReference>
<gene>
    <name evidence="2" type="ORF">FEK34_27490</name>
</gene>
<evidence type="ECO:0000313" key="2">
    <source>
        <dbReference type="EMBL" id="TLF73281.1"/>
    </source>
</evidence>
<reference evidence="2 3" key="1">
    <citation type="submission" date="2019-05" db="EMBL/GenBank/DDBJ databases">
        <title>Genomes sequences of two Nocardia cyriacigeorgica environmental isolates, type strains Nocardia asteroides ATCC 19247 and Nocardia cyriacigeorgica DSM 44484.</title>
        <authorList>
            <person name="Vautrin F."/>
            <person name="Bergeron E."/>
            <person name="Dubost A."/>
            <person name="Abrouk D."/>
            <person name="Rodriguez Nava V."/>
            <person name="Pujic P."/>
        </authorList>
    </citation>
    <scope>NUCLEOTIDE SEQUENCE [LARGE SCALE GENOMIC DNA]</scope>
    <source>
        <strain evidence="2 3">EML 446</strain>
    </source>
</reference>
<sequence>MRGLPMRAAGIELFARWTDMWNGELDLVEQIMAPEFVLRYAQPGASDYDSIRDRAAFRIQIARFREQRPDLRFTPQGSFVVEMDETGTGLVASPYGARFTDSGGSVIDVSGTDILRATGGFITEVWSVSGGPGGRSFYAAGELEAAHGPRD</sequence>
<name>A0A5R8NC60_9NOCA</name>
<evidence type="ECO:0000259" key="1">
    <source>
        <dbReference type="Pfam" id="PF12680"/>
    </source>
</evidence>
<proteinExistence type="predicted"/>
<dbReference type="AlphaFoldDB" id="A0A5R8NC60"/>